<accession>A0A6J4JL21</accession>
<dbReference type="PROSITE" id="PS51257">
    <property type="entry name" value="PROKAR_LIPOPROTEIN"/>
    <property type="match status" value="1"/>
</dbReference>
<sequence>MSTRHRSPAAVALAAAVAVGLSGCGDVSSDEVASTARAFAAAEDDPTARCSLLSEQALSALVESEGMDCEDAVQELPLGSGEILATEVWGEEAQVELSDDTLFLTRTAEGWRVAAAACRSQGSEQPYECQVEA</sequence>
<gene>
    <name evidence="1" type="ORF">AVDCRST_MAG57-3847</name>
</gene>
<organism evidence="1">
    <name type="scientific">uncultured Blastococcus sp</name>
    <dbReference type="NCBI Taxonomy" id="217144"/>
    <lineage>
        <taxon>Bacteria</taxon>
        <taxon>Bacillati</taxon>
        <taxon>Actinomycetota</taxon>
        <taxon>Actinomycetes</taxon>
        <taxon>Geodermatophilales</taxon>
        <taxon>Geodermatophilaceae</taxon>
        <taxon>Blastococcus</taxon>
        <taxon>environmental samples</taxon>
    </lineage>
</organism>
<dbReference type="EMBL" id="CADCTI010000309">
    <property type="protein sequence ID" value="CAA9281303.1"/>
    <property type="molecule type" value="Genomic_DNA"/>
</dbReference>
<reference evidence="1" key="1">
    <citation type="submission" date="2020-02" db="EMBL/GenBank/DDBJ databases">
        <authorList>
            <person name="Meier V. D."/>
        </authorList>
    </citation>
    <scope>NUCLEOTIDE SEQUENCE</scope>
    <source>
        <strain evidence="1">AVDCRST_MAG57</strain>
    </source>
</reference>
<name>A0A6J4JL21_9ACTN</name>
<proteinExistence type="predicted"/>
<evidence type="ECO:0000313" key="1">
    <source>
        <dbReference type="EMBL" id="CAA9281303.1"/>
    </source>
</evidence>
<protein>
    <recommendedName>
        <fullName evidence="2">Lipoprotein</fullName>
    </recommendedName>
</protein>
<evidence type="ECO:0008006" key="2">
    <source>
        <dbReference type="Google" id="ProtNLM"/>
    </source>
</evidence>
<dbReference type="AlphaFoldDB" id="A0A6J4JL21"/>